<proteinExistence type="predicted"/>
<accession>A0A1E7FWE9</accession>
<dbReference type="GO" id="GO:0003723">
    <property type="term" value="F:RNA binding"/>
    <property type="evidence" value="ECO:0007669"/>
    <property type="project" value="UniProtKB-KW"/>
</dbReference>
<protein>
    <recommendedName>
        <fullName evidence="3">25S rRNA (uridine-N(3))-methyltransferase BMT5-like domain-containing protein</fullName>
    </recommendedName>
</protein>
<feature type="region of interest" description="Disordered" evidence="2">
    <location>
        <begin position="277"/>
        <end position="296"/>
    </location>
</feature>
<evidence type="ECO:0000256" key="2">
    <source>
        <dbReference type="SAM" id="MobiDB-lite"/>
    </source>
</evidence>
<organism evidence="4 5">
    <name type="scientific">Fragilariopsis cylindrus CCMP1102</name>
    <dbReference type="NCBI Taxonomy" id="635003"/>
    <lineage>
        <taxon>Eukaryota</taxon>
        <taxon>Sar</taxon>
        <taxon>Stramenopiles</taxon>
        <taxon>Ochrophyta</taxon>
        <taxon>Bacillariophyta</taxon>
        <taxon>Bacillariophyceae</taxon>
        <taxon>Bacillariophycidae</taxon>
        <taxon>Bacillariales</taxon>
        <taxon>Bacillariaceae</taxon>
        <taxon>Fragilariopsis</taxon>
    </lineage>
</organism>
<feature type="compositionally biased region" description="Polar residues" evidence="2">
    <location>
        <begin position="286"/>
        <end position="296"/>
    </location>
</feature>
<dbReference type="InterPro" id="IPR019446">
    <property type="entry name" value="BMT5-like"/>
</dbReference>
<feature type="compositionally biased region" description="Low complexity" evidence="2">
    <location>
        <begin position="609"/>
        <end position="618"/>
    </location>
</feature>
<dbReference type="KEGG" id="fcy:FRACYDRAFT_232648"/>
<evidence type="ECO:0000313" key="5">
    <source>
        <dbReference type="Proteomes" id="UP000095751"/>
    </source>
</evidence>
<feature type="domain" description="25S rRNA (uridine-N(3))-methyltransferase BMT5-like" evidence="3">
    <location>
        <begin position="13"/>
        <end position="166"/>
    </location>
</feature>
<dbReference type="EMBL" id="KV784353">
    <property type="protein sequence ID" value="OEU22491.1"/>
    <property type="molecule type" value="Genomic_DNA"/>
</dbReference>
<dbReference type="Pfam" id="PF10354">
    <property type="entry name" value="BMT5-like"/>
    <property type="match status" value="1"/>
</dbReference>
<name>A0A1E7FWE9_9STRA</name>
<dbReference type="OrthoDB" id="273345at2759"/>
<sequence length="699" mass="78355">MSASSNSRKIKVLTVGDGNLSLSLSLSRAYNEQIDLTASVLESDRRNFLSVFSEAEDTLEELKNRHVPVVWNLDATQLHVRIPSSTTTKWDLISFHHPHIGLSNFLEEDVDDEAKRALVHHRLICHYLYSASQVSKLVHICLTHTQPTTWKLFEAAERQNLTLVKTISDSKPFANVWSDNNEDVADCDSNSNNTTMTTGLTTGSGNISEAAKIESHFAAPRRYRNGKLSCHFLGKYGYQHRRTEGDTFKGSSNTKDVSVSGSIHFVFAAKDSKKQEASRIDDTDITKSNSAGKSNTLGNDDKKMICSICNEILDSEIELKEHLALPPDHETPSGGTVLIVPKDHHGKRLRWFLHHSKTKEYQFTKRLVESAIQAGLVMINGTIVLDSSRILNAQDKVCIVVGAKEEGKRGDCTFNNTITTTKTTGVAIQKLKYRNHTKIEIVQRSSSFLDWLVALKPSGMRTKGTEPGTLETNVSEQEGIRYVSLSSLETSCPGLCVLVKFKTAKEEENNNKNQISIRNFVTVLVHGELLPVDVWFPFRTGVQMVVEAKWGQKKMNKKRKQIISKSESESSSLKIEEQKHQKKVVYTSIDITPKESTTMAVQEYPDKQNNNNNNNNNNCKEPQRKNTTTKTTTLSTVEVITSEPSSGSICNFFRHEGYPVVGDKFCKQEYSNLKRSIPHFWERFLHSGGTSSSSDGKKH</sequence>
<dbReference type="InParanoid" id="A0A1E7FWE9"/>
<dbReference type="PROSITE" id="PS50889">
    <property type="entry name" value="S4"/>
    <property type="match status" value="1"/>
</dbReference>
<dbReference type="AlphaFoldDB" id="A0A1E7FWE9"/>
<evidence type="ECO:0000256" key="1">
    <source>
        <dbReference type="PROSITE-ProRule" id="PRU00182"/>
    </source>
</evidence>
<evidence type="ECO:0000313" key="4">
    <source>
        <dbReference type="EMBL" id="OEU22491.1"/>
    </source>
</evidence>
<keyword evidence="5" id="KW-1185">Reference proteome</keyword>
<dbReference type="CDD" id="cd00165">
    <property type="entry name" value="S4"/>
    <property type="match status" value="1"/>
</dbReference>
<dbReference type="GO" id="GO:0070042">
    <property type="term" value="F:rRNA (uridine-N3-)-methyltransferase activity"/>
    <property type="evidence" value="ECO:0007669"/>
    <property type="project" value="InterPro"/>
</dbReference>
<feature type="region of interest" description="Disordered" evidence="2">
    <location>
        <begin position="605"/>
        <end position="633"/>
    </location>
</feature>
<evidence type="ECO:0000259" key="3">
    <source>
        <dbReference type="Pfam" id="PF10354"/>
    </source>
</evidence>
<keyword evidence="1" id="KW-0694">RNA-binding</keyword>
<gene>
    <name evidence="4" type="ORF">FRACYDRAFT_232648</name>
</gene>
<dbReference type="GO" id="GO:0070475">
    <property type="term" value="P:rRNA base methylation"/>
    <property type="evidence" value="ECO:0007669"/>
    <property type="project" value="InterPro"/>
</dbReference>
<dbReference type="Proteomes" id="UP000095751">
    <property type="component" value="Unassembled WGS sequence"/>
</dbReference>
<reference evidence="4 5" key="1">
    <citation type="submission" date="2016-09" db="EMBL/GenBank/DDBJ databases">
        <title>Extensive genetic diversity and differential bi-allelic expression allows diatom success in the polar Southern Ocean.</title>
        <authorList>
            <consortium name="DOE Joint Genome Institute"/>
            <person name="Mock T."/>
            <person name="Otillar R.P."/>
            <person name="Strauss J."/>
            <person name="Dupont C."/>
            <person name="Frickenhaus S."/>
            <person name="Maumus F."/>
            <person name="Mcmullan M."/>
            <person name="Sanges R."/>
            <person name="Schmutz J."/>
            <person name="Toseland A."/>
            <person name="Valas R."/>
            <person name="Veluchamy A."/>
            <person name="Ward B.J."/>
            <person name="Allen A."/>
            <person name="Barry K."/>
            <person name="Falciatore A."/>
            <person name="Ferrante M."/>
            <person name="Fortunato A.E."/>
            <person name="Gloeckner G."/>
            <person name="Gruber A."/>
            <person name="Hipkin R."/>
            <person name="Janech M."/>
            <person name="Kroth P."/>
            <person name="Leese F."/>
            <person name="Lindquist E."/>
            <person name="Lyon B.R."/>
            <person name="Martin J."/>
            <person name="Mayer C."/>
            <person name="Parker M."/>
            <person name="Quesneville H."/>
            <person name="Raymond J."/>
            <person name="Uhlig C."/>
            <person name="Valentin K.U."/>
            <person name="Worden A.Z."/>
            <person name="Armbrust E.V."/>
            <person name="Bowler C."/>
            <person name="Green B."/>
            <person name="Moulton V."/>
            <person name="Van Oosterhout C."/>
            <person name="Grigoriev I."/>
        </authorList>
    </citation>
    <scope>NUCLEOTIDE SEQUENCE [LARGE SCALE GENOMIC DNA]</scope>
    <source>
        <strain evidence="4 5">CCMP1102</strain>
    </source>
</reference>